<dbReference type="EC" id="2.7.13.3" evidence="2"/>
<dbReference type="InterPro" id="IPR004358">
    <property type="entry name" value="Sig_transdc_His_kin-like_C"/>
</dbReference>
<keyword evidence="7" id="KW-1133">Transmembrane helix</keyword>
<proteinExistence type="predicted"/>
<dbReference type="InterPro" id="IPR003594">
    <property type="entry name" value="HATPase_dom"/>
</dbReference>
<name>A0ABZ0B8U4_9SPHN</name>
<dbReference type="InterPro" id="IPR005467">
    <property type="entry name" value="His_kinase_dom"/>
</dbReference>
<dbReference type="PRINTS" id="PR00344">
    <property type="entry name" value="BCTRLSENSOR"/>
</dbReference>
<evidence type="ECO:0000256" key="2">
    <source>
        <dbReference type="ARBA" id="ARBA00012438"/>
    </source>
</evidence>
<dbReference type="PROSITE" id="PS50109">
    <property type="entry name" value="HIS_KIN"/>
    <property type="match status" value="1"/>
</dbReference>
<dbReference type="SMART" id="SM00387">
    <property type="entry name" value="HATPase_c"/>
    <property type="match status" value="1"/>
</dbReference>
<keyword evidence="6" id="KW-0902">Two-component regulatory system</keyword>
<accession>A0ABZ0B8U4</accession>
<dbReference type="SMART" id="SM00388">
    <property type="entry name" value="HisKA"/>
    <property type="match status" value="1"/>
</dbReference>
<dbReference type="SUPFAM" id="SSF47384">
    <property type="entry name" value="Homodimeric domain of signal transducing histidine kinase"/>
    <property type="match status" value="1"/>
</dbReference>
<organism evidence="9 10">
    <name type="scientific">Stakelama saccharophila</name>
    <dbReference type="NCBI Taxonomy" id="3075605"/>
    <lineage>
        <taxon>Bacteria</taxon>
        <taxon>Pseudomonadati</taxon>
        <taxon>Pseudomonadota</taxon>
        <taxon>Alphaproteobacteria</taxon>
        <taxon>Sphingomonadales</taxon>
        <taxon>Sphingomonadaceae</taxon>
        <taxon>Stakelama</taxon>
    </lineage>
</organism>
<evidence type="ECO:0000256" key="6">
    <source>
        <dbReference type="ARBA" id="ARBA00023012"/>
    </source>
</evidence>
<evidence type="ECO:0000256" key="4">
    <source>
        <dbReference type="ARBA" id="ARBA00022679"/>
    </source>
</evidence>
<dbReference type="SUPFAM" id="SSF55874">
    <property type="entry name" value="ATPase domain of HSP90 chaperone/DNA topoisomerase II/histidine kinase"/>
    <property type="match status" value="1"/>
</dbReference>
<evidence type="ECO:0000313" key="9">
    <source>
        <dbReference type="EMBL" id="WNO52734.1"/>
    </source>
</evidence>
<evidence type="ECO:0000259" key="8">
    <source>
        <dbReference type="PROSITE" id="PS50109"/>
    </source>
</evidence>
<dbReference type="PANTHER" id="PTHR43711">
    <property type="entry name" value="TWO-COMPONENT HISTIDINE KINASE"/>
    <property type="match status" value="1"/>
</dbReference>
<dbReference type="Pfam" id="PF02518">
    <property type="entry name" value="HATPase_c"/>
    <property type="match status" value="1"/>
</dbReference>
<evidence type="ECO:0000256" key="3">
    <source>
        <dbReference type="ARBA" id="ARBA00022553"/>
    </source>
</evidence>
<keyword evidence="7" id="KW-0812">Transmembrane</keyword>
<dbReference type="InterPro" id="IPR036097">
    <property type="entry name" value="HisK_dim/P_sf"/>
</dbReference>
<dbReference type="InterPro" id="IPR036890">
    <property type="entry name" value="HATPase_C_sf"/>
</dbReference>
<dbReference type="InterPro" id="IPR035965">
    <property type="entry name" value="PAS-like_dom_sf"/>
</dbReference>
<keyword evidence="7" id="KW-0472">Membrane</keyword>
<dbReference type="InterPro" id="IPR003661">
    <property type="entry name" value="HisK_dim/P_dom"/>
</dbReference>
<dbReference type="Pfam" id="PF12860">
    <property type="entry name" value="PAS_7"/>
    <property type="match status" value="2"/>
</dbReference>
<feature type="transmembrane region" description="Helical" evidence="7">
    <location>
        <begin position="12"/>
        <end position="34"/>
    </location>
</feature>
<keyword evidence="3" id="KW-0597">Phosphoprotein</keyword>
<dbReference type="Gene3D" id="3.30.450.20">
    <property type="entry name" value="PAS domain"/>
    <property type="match status" value="1"/>
</dbReference>
<keyword evidence="5" id="KW-0418">Kinase</keyword>
<evidence type="ECO:0000256" key="1">
    <source>
        <dbReference type="ARBA" id="ARBA00000085"/>
    </source>
</evidence>
<dbReference type="SUPFAM" id="SSF55785">
    <property type="entry name" value="PYP-like sensor domain (PAS domain)"/>
    <property type="match status" value="2"/>
</dbReference>
<dbReference type="Proteomes" id="UP001302249">
    <property type="component" value="Chromosome"/>
</dbReference>
<dbReference type="Pfam" id="PF00512">
    <property type="entry name" value="HisKA"/>
    <property type="match status" value="1"/>
</dbReference>
<keyword evidence="10" id="KW-1185">Reference proteome</keyword>
<dbReference type="CDD" id="cd00075">
    <property type="entry name" value="HATPase"/>
    <property type="match status" value="1"/>
</dbReference>
<dbReference type="CDD" id="cd00082">
    <property type="entry name" value="HisKA"/>
    <property type="match status" value="1"/>
</dbReference>
<reference evidence="9 10" key="1">
    <citation type="submission" date="2023-09" db="EMBL/GenBank/DDBJ databases">
        <authorList>
            <person name="Rey-Velasco X."/>
        </authorList>
    </citation>
    <scope>NUCLEOTIDE SEQUENCE [LARGE SCALE GENOMIC DNA]</scope>
    <source>
        <strain evidence="9 10">W311</strain>
    </source>
</reference>
<dbReference type="Gene3D" id="3.30.565.10">
    <property type="entry name" value="Histidine kinase-like ATPase, C-terminal domain"/>
    <property type="match status" value="1"/>
</dbReference>
<dbReference type="InterPro" id="IPR050736">
    <property type="entry name" value="Sensor_HK_Regulatory"/>
</dbReference>
<protein>
    <recommendedName>
        <fullName evidence="2">histidine kinase</fullName>
        <ecNumber evidence="2">2.7.13.3</ecNumber>
    </recommendedName>
</protein>
<evidence type="ECO:0000256" key="5">
    <source>
        <dbReference type="ARBA" id="ARBA00022777"/>
    </source>
</evidence>
<gene>
    <name evidence="9" type="ORF">RPR59_09685</name>
</gene>
<comment type="catalytic activity">
    <reaction evidence="1">
        <text>ATP + protein L-histidine = ADP + protein N-phospho-L-histidine.</text>
        <dbReference type="EC" id="2.7.13.3"/>
    </reaction>
</comment>
<dbReference type="Gene3D" id="1.10.287.130">
    <property type="match status" value="1"/>
</dbReference>
<keyword evidence="4" id="KW-0808">Transferase</keyword>
<dbReference type="RefSeq" id="WP_313913488.1">
    <property type="nucleotide sequence ID" value="NZ_CP135076.1"/>
</dbReference>
<dbReference type="PANTHER" id="PTHR43711:SF1">
    <property type="entry name" value="HISTIDINE KINASE 1"/>
    <property type="match status" value="1"/>
</dbReference>
<sequence length="782" mass="84460">MTDTITLSVGAAVGAGSMLAILLFAGIAMLALGLRDRARAGADQAMRLRRDVLLERSPAVAAVVRGDGRVETSRRLGDWLGGGDAPDRWDVLLAALEDVDAAALSDAVVAAQKAARPFRLTVRARGAARVLLVTGERAPDRLHAPGGALIWFFDASELQGEVERFAGEAAQLQGAFDALTGLIEAAPLPMWYRGADLRLAMVNSAYVRAVEAGDAADVVAQQVELVEDSGLGGPLANAAIARDSGEPQISVVPATVGAARRMLRVHDIPLPDGGTAGFAIDVEELEQARGGLKRFAEAQRAMLDRLSAGVAQFGPDRTLRFSNQPFGRIFAMRPEWLADRPEFDRVLERMREVKRMPEVRDFPTWKDERREWFQAPDAEIEESWHLPGGTHLRVVAQPLPDGGLLLIFEDRTEQVQLASARDTLLRVRTATFDNLFEALGVFAADGRLQLWNNKFRLTWGFEEKMLATHPRVDALAEAGAKRLANPDRASLIGQLVRSATVERKQRGGRAVFADGRHFEFTAVPLPDGNALFTMLDITDSRRIEQALRDRNEALEAADRVKTAFVANMSYELRTPLTSIKGFAEMLHGGYAGDLSDSGTEYTEAILASVTRLGGLIDDVLDLTEGDDADLERERVDLELLARAAADAIAPLATDNGVELALEVDGTAGSVIGDQRRLGQVVEHLLRHSLGTLEGGGRVLLLVDGDEAHARIVVSDDGPGLTPDEAARAFERFAQPEIARDGERALGLGLPLAKHFAEAHGGKIDLVSEPGEGTIITIELPRA</sequence>
<evidence type="ECO:0000313" key="10">
    <source>
        <dbReference type="Proteomes" id="UP001302249"/>
    </source>
</evidence>
<dbReference type="EMBL" id="CP135076">
    <property type="protein sequence ID" value="WNO52734.1"/>
    <property type="molecule type" value="Genomic_DNA"/>
</dbReference>
<evidence type="ECO:0000256" key="7">
    <source>
        <dbReference type="SAM" id="Phobius"/>
    </source>
</evidence>
<feature type="domain" description="Histidine kinase" evidence="8">
    <location>
        <begin position="567"/>
        <end position="782"/>
    </location>
</feature>